<keyword evidence="1" id="KW-0812">Transmembrane</keyword>
<sequence>MTKRFLKEIRELFSLISQALENNETAVAKEIREKVKYLTPRLKSEKSFSFFKKTNFFISIIPTIIACLLALWVFANYFSNQADFKRTQEIVKLQDAAKKSSNDLIFIQDTSIQYLRRGRSYFFDTATILQIEQLKAKIADFNLEIDTLKNNLRRPIE</sequence>
<accession>A0A6C0GT26</accession>
<feature type="transmembrane region" description="Helical" evidence="1">
    <location>
        <begin position="56"/>
        <end position="78"/>
    </location>
</feature>
<dbReference type="EMBL" id="CP048222">
    <property type="protein sequence ID" value="QHT71176.1"/>
    <property type="molecule type" value="Genomic_DNA"/>
</dbReference>
<keyword evidence="1" id="KW-1133">Transmembrane helix</keyword>
<dbReference type="AlphaFoldDB" id="A0A6C0GT26"/>
<protein>
    <submittedName>
        <fullName evidence="2">Uncharacterized protein</fullName>
    </submittedName>
</protein>
<reference evidence="2 3" key="1">
    <citation type="submission" date="2020-01" db="EMBL/GenBank/DDBJ databases">
        <authorList>
            <person name="Kim M.K."/>
        </authorList>
    </citation>
    <scope>NUCLEOTIDE SEQUENCE [LARGE SCALE GENOMIC DNA]</scope>
    <source>
        <strain evidence="2 3">172606-1</strain>
    </source>
</reference>
<evidence type="ECO:0000256" key="1">
    <source>
        <dbReference type="SAM" id="Phobius"/>
    </source>
</evidence>
<gene>
    <name evidence="2" type="ORF">GXP67_33255</name>
</gene>
<dbReference type="RefSeq" id="WP_162447116.1">
    <property type="nucleotide sequence ID" value="NZ_CP048222.1"/>
</dbReference>
<keyword evidence="1" id="KW-0472">Membrane</keyword>
<proteinExistence type="predicted"/>
<evidence type="ECO:0000313" key="3">
    <source>
        <dbReference type="Proteomes" id="UP000480178"/>
    </source>
</evidence>
<organism evidence="2 3">
    <name type="scientific">Rhodocytophaga rosea</name>
    <dbReference type="NCBI Taxonomy" id="2704465"/>
    <lineage>
        <taxon>Bacteria</taxon>
        <taxon>Pseudomonadati</taxon>
        <taxon>Bacteroidota</taxon>
        <taxon>Cytophagia</taxon>
        <taxon>Cytophagales</taxon>
        <taxon>Rhodocytophagaceae</taxon>
        <taxon>Rhodocytophaga</taxon>
    </lineage>
</organism>
<keyword evidence="3" id="KW-1185">Reference proteome</keyword>
<name>A0A6C0GT26_9BACT</name>
<dbReference type="KEGG" id="rhoz:GXP67_33255"/>
<evidence type="ECO:0000313" key="2">
    <source>
        <dbReference type="EMBL" id="QHT71176.1"/>
    </source>
</evidence>
<dbReference type="Proteomes" id="UP000480178">
    <property type="component" value="Chromosome"/>
</dbReference>